<evidence type="ECO:0000313" key="7">
    <source>
        <dbReference type="EMBL" id="HIX45613.1"/>
    </source>
</evidence>
<keyword evidence="5 6" id="KW-0472">Membrane</keyword>
<dbReference type="PANTHER" id="PTHR30250:SF11">
    <property type="entry name" value="O-ANTIGEN TRANSPORTER-RELATED"/>
    <property type="match status" value="1"/>
</dbReference>
<accession>A0A9D1VS72</accession>
<proteinExistence type="predicted"/>
<comment type="caution">
    <text evidence="7">The sequence shown here is derived from an EMBL/GenBank/DDBJ whole genome shotgun (WGS) entry which is preliminary data.</text>
</comment>
<feature type="transmembrane region" description="Helical" evidence="6">
    <location>
        <begin position="187"/>
        <end position="206"/>
    </location>
</feature>
<dbReference type="InterPro" id="IPR044550">
    <property type="entry name" value="WzxE"/>
</dbReference>
<feature type="transmembrane region" description="Helical" evidence="6">
    <location>
        <begin position="313"/>
        <end position="334"/>
    </location>
</feature>
<dbReference type="AlphaFoldDB" id="A0A9D1VS72"/>
<dbReference type="PANTHER" id="PTHR30250">
    <property type="entry name" value="PST FAMILY PREDICTED COLANIC ACID TRANSPORTER"/>
    <property type="match status" value="1"/>
</dbReference>
<dbReference type="InterPro" id="IPR050833">
    <property type="entry name" value="Poly_Biosynth_Transport"/>
</dbReference>
<feature type="transmembrane region" description="Helical" evidence="6">
    <location>
        <begin position="456"/>
        <end position="473"/>
    </location>
</feature>
<dbReference type="Proteomes" id="UP000824246">
    <property type="component" value="Unassembled WGS sequence"/>
</dbReference>
<evidence type="ECO:0000256" key="6">
    <source>
        <dbReference type="SAM" id="Phobius"/>
    </source>
</evidence>
<feature type="transmembrane region" description="Helical" evidence="6">
    <location>
        <begin position="163"/>
        <end position="181"/>
    </location>
</feature>
<feature type="transmembrane region" description="Helical" evidence="6">
    <location>
        <begin position="402"/>
        <end position="420"/>
    </location>
</feature>
<reference evidence="7" key="1">
    <citation type="journal article" date="2021" name="PeerJ">
        <title>Extensive microbial diversity within the chicken gut microbiome revealed by metagenomics and culture.</title>
        <authorList>
            <person name="Gilroy R."/>
            <person name="Ravi A."/>
            <person name="Getino M."/>
            <person name="Pursley I."/>
            <person name="Horton D.L."/>
            <person name="Alikhan N.F."/>
            <person name="Baker D."/>
            <person name="Gharbi K."/>
            <person name="Hall N."/>
            <person name="Watson M."/>
            <person name="Adriaenssens E.M."/>
            <person name="Foster-Nyarko E."/>
            <person name="Jarju S."/>
            <person name="Secka A."/>
            <person name="Antonio M."/>
            <person name="Oren A."/>
            <person name="Chaudhuri R.R."/>
            <person name="La Ragione R."/>
            <person name="Hildebrand F."/>
            <person name="Pallen M.J."/>
        </authorList>
    </citation>
    <scope>NUCLEOTIDE SEQUENCE</scope>
    <source>
        <strain evidence="7">ChiHjej12B11-16260</strain>
    </source>
</reference>
<sequence>MTRDNDNNIYRLITRAAALFGGAQVASILCSVIRTKLIAVWLGSTGVGIIGLYNTAIETITALTGLGIRSSSVREISEAEASGNRHKLAHVATVVKRWSWFVGLLGAVVMISLAPLLSRWTFGDDEHIWGFVWLSCTLLFNALLSGEQAILQGTRQLRKLAKCSVYGAVAALVTSVPLYYFGGIEGIVPALIVYTAVTCLVTLLYRNKEIPAANLTLRQTAHSGKEMVVLGIFMTVSSFITTLFAYIFSAYLNYKSGESAVGYYQAGFTLMNKYVGLIFAAMAMEYYPRLAGVCHDTPLMSRYVGQQNEMMQLMLLPIMALFIVLHPFMVRILYTAEFYAINDYLLLAIQGIPYKAISWSIGFVLLAKGDGKLYFITELLSDSITFTLNIVGYEYFGLQGVGASYTIGFILYLIIIYVACRRKYGIEPGRKSWKATATTIVATTAIYVAYILLPLLAWILTGIIVALSCVMLYRKWKNPAAEAQ</sequence>
<dbReference type="Pfam" id="PF13440">
    <property type="entry name" value="Polysacc_synt_3"/>
    <property type="match status" value="1"/>
</dbReference>
<organism evidence="7 8">
    <name type="scientific">Candidatus Barnesiella excrementipullorum</name>
    <dbReference type="NCBI Taxonomy" id="2838479"/>
    <lineage>
        <taxon>Bacteria</taxon>
        <taxon>Pseudomonadati</taxon>
        <taxon>Bacteroidota</taxon>
        <taxon>Bacteroidia</taxon>
        <taxon>Bacteroidales</taxon>
        <taxon>Barnesiellaceae</taxon>
        <taxon>Barnesiella</taxon>
    </lineage>
</organism>
<protein>
    <submittedName>
        <fullName evidence="7">O-antigen translocase</fullName>
    </submittedName>
</protein>
<evidence type="ECO:0000313" key="8">
    <source>
        <dbReference type="Proteomes" id="UP000824246"/>
    </source>
</evidence>
<keyword evidence="2" id="KW-1003">Cell membrane</keyword>
<dbReference type="EMBL" id="DXFB01000139">
    <property type="protein sequence ID" value="HIX45613.1"/>
    <property type="molecule type" value="Genomic_DNA"/>
</dbReference>
<dbReference type="GO" id="GO:0005886">
    <property type="term" value="C:plasma membrane"/>
    <property type="evidence" value="ECO:0007669"/>
    <property type="project" value="UniProtKB-SubCell"/>
</dbReference>
<feature type="transmembrane region" description="Helical" evidence="6">
    <location>
        <begin position="373"/>
        <end position="396"/>
    </location>
</feature>
<feature type="transmembrane region" description="Helical" evidence="6">
    <location>
        <begin position="12"/>
        <end position="34"/>
    </location>
</feature>
<feature type="transmembrane region" description="Helical" evidence="6">
    <location>
        <begin position="128"/>
        <end position="151"/>
    </location>
</feature>
<gene>
    <name evidence="7" type="ORF">H9982_05280</name>
</gene>
<feature type="transmembrane region" description="Helical" evidence="6">
    <location>
        <begin position="98"/>
        <end position="116"/>
    </location>
</feature>
<name>A0A9D1VS72_9BACT</name>
<dbReference type="GO" id="GO:0009246">
    <property type="term" value="P:enterobacterial common antigen biosynthetic process"/>
    <property type="evidence" value="ECO:0007669"/>
    <property type="project" value="InterPro"/>
</dbReference>
<evidence type="ECO:0000256" key="4">
    <source>
        <dbReference type="ARBA" id="ARBA00022989"/>
    </source>
</evidence>
<keyword evidence="3 6" id="KW-0812">Transmembrane</keyword>
<comment type="subcellular location">
    <subcellularLocation>
        <location evidence="1">Cell membrane</location>
        <topology evidence="1">Multi-pass membrane protein</topology>
    </subcellularLocation>
</comment>
<keyword evidence="4 6" id="KW-1133">Transmembrane helix</keyword>
<dbReference type="CDD" id="cd13125">
    <property type="entry name" value="MATE_like_10"/>
    <property type="match status" value="1"/>
</dbReference>
<evidence type="ECO:0000256" key="1">
    <source>
        <dbReference type="ARBA" id="ARBA00004651"/>
    </source>
</evidence>
<evidence type="ECO:0000256" key="5">
    <source>
        <dbReference type="ARBA" id="ARBA00023136"/>
    </source>
</evidence>
<evidence type="ECO:0000256" key="2">
    <source>
        <dbReference type="ARBA" id="ARBA00022475"/>
    </source>
</evidence>
<feature type="transmembrane region" description="Helical" evidence="6">
    <location>
        <begin position="40"/>
        <end position="66"/>
    </location>
</feature>
<evidence type="ECO:0000256" key="3">
    <source>
        <dbReference type="ARBA" id="ARBA00022692"/>
    </source>
</evidence>
<feature type="transmembrane region" description="Helical" evidence="6">
    <location>
        <begin position="227"/>
        <end position="254"/>
    </location>
</feature>
<feature type="transmembrane region" description="Helical" evidence="6">
    <location>
        <begin position="346"/>
        <end position="366"/>
    </location>
</feature>
<reference evidence="7" key="2">
    <citation type="submission" date="2021-04" db="EMBL/GenBank/DDBJ databases">
        <authorList>
            <person name="Gilroy R."/>
        </authorList>
    </citation>
    <scope>NUCLEOTIDE SEQUENCE</scope>
    <source>
        <strain evidence="7">ChiHjej12B11-16260</strain>
    </source>
</reference>